<dbReference type="Pfam" id="PF00456">
    <property type="entry name" value="Transketolase_N"/>
    <property type="match status" value="1"/>
</dbReference>
<dbReference type="AlphaFoldDB" id="A0A9X3F7S9"/>
<organism evidence="5 6">
    <name type="scientific">Draconibacterium aestuarii</name>
    <dbReference type="NCBI Taxonomy" id="2998507"/>
    <lineage>
        <taxon>Bacteria</taxon>
        <taxon>Pseudomonadati</taxon>
        <taxon>Bacteroidota</taxon>
        <taxon>Bacteroidia</taxon>
        <taxon>Marinilabiliales</taxon>
        <taxon>Prolixibacteraceae</taxon>
        <taxon>Draconibacterium</taxon>
    </lineage>
</organism>
<name>A0A9X3F7S9_9BACT</name>
<dbReference type="EMBL" id="JAPOHD010000030">
    <property type="protein sequence ID" value="MCY1722020.1"/>
    <property type="molecule type" value="Genomic_DNA"/>
</dbReference>
<evidence type="ECO:0000256" key="3">
    <source>
        <dbReference type="ARBA" id="ARBA00023052"/>
    </source>
</evidence>
<proteinExistence type="inferred from homology"/>
<feature type="domain" description="Transketolase N-terminal" evidence="4">
    <location>
        <begin position="11"/>
        <end position="227"/>
    </location>
</feature>
<evidence type="ECO:0000259" key="4">
    <source>
        <dbReference type="Pfam" id="PF00456"/>
    </source>
</evidence>
<dbReference type="Gene3D" id="3.40.50.970">
    <property type="match status" value="1"/>
</dbReference>
<keyword evidence="3" id="KW-0786">Thiamine pyrophosphate</keyword>
<dbReference type="CDD" id="cd02012">
    <property type="entry name" value="TPP_TK"/>
    <property type="match status" value="1"/>
</dbReference>
<reference evidence="5" key="1">
    <citation type="submission" date="2022-11" db="EMBL/GenBank/DDBJ databases">
        <title>Marilongibacter aestuarii gen. nov., sp. nov., isolated from tidal flat sediment.</title>
        <authorList>
            <person name="Jiayan W."/>
        </authorList>
    </citation>
    <scope>NUCLEOTIDE SEQUENCE</scope>
    <source>
        <strain evidence="5">Z1-6</strain>
    </source>
</reference>
<gene>
    <name evidence="5" type="ORF">OU798_16820</name>
</gene>
<protein>
    <submittedName>
        <fullName evidence="5">Transketolase</fullName>
    </submittedName>
</protein>
<dbReference type="InterPro" id="IPR005474">
    <property type="entry name" value="Transketolase_N"/>
</dbReference>
<dbReference type="RefSeq" id="WP_343334350.1">
    <property type="nucleotide sequence ID" value="NZ_JAPOHD010000030.1"/>
</dbReference>
<dbReference type="SUPFAM" id="SSF52518">
    <property type="entry name" value="Thiamin diphosphate-binding fold (THDP-binding)"/>
    <property type="match status" value="1"/>
</dbReference>
<keyword evidence="6" id="KW-1185">Reference proteome</keyword>
<evidence type="ECO:0000313" key="6">
    <source>
        <dbReference type="Proteomes" id="UP001145087"/>
    </source>
</evidence>
<evidence type="ECO:0000256" key="2">
    <source>
        <dbReference type="ARBA" id="ARBA00007131"/>
    </source>
</evidence>
<comment type="caution">
    <text evidence="5">The sequence shown here is derived from an EMBL/GenBank/DDBJ whole genome shotgun (WGS) entry which is preliminary data.</text>
</comment>
<dbReference type="PANTHER" id="PTHR47514">
    <property type="entry name" value="TRANSKETOLASE N-TERMINAL SECTION-RELATED"/>
    <property type="match status" value="1"/>
</dbReference>
<dbReference type="PANTHER" id="PTHR47514:SF1">
    <property type="entry name" value="TRANSKETOLASE N-TERMINAL SECTION-RELATED"/>
    <property type="match status" value="1"/>
</dbReference>
<comment type="similarity">
    <text evidence="2">Belongs to the transketolase family.</text>
</comment>
<evidence type="ECO:0000256" key="1">
    <source>
        <dbReference type="ARBA" id="ARBA00001964"/>
    </source>
</evidence>
<evidence type="ECO:0000313" key="5">
    <source>
        <dbReference type="EMBL" id="MCY1722020.1"/>
    </source>
</evidence>
<sequence>MTKRTEHLTAMATQLRRDVVNTIYYAGDGHPGPCMSIADILAVLYFDILKLDPENPKWVGRDRFILSKGHACPVYYAALARRGYLPPAELKTLRSLNSRLQGHPDQKLTPGVDATSGSLGHGLPQGCGMALAARRRGDETLTFVLTGDGELNEGLVWEAAMNIAKYKLHNLIAIIDNNGKQSGGTVEVISGLYNLPEKWRAFGWYTVEIDGHDIELLTLALENAAKRGRASREEREGMIILHGMPAPHPDQPVIFVAKTVKGKGVPYMEGNNAWHKRVPTDEERELAMSILGGKDLE</sequence>
<dbReference type="InterPro" id="IPR029061">
    <property type="entry name" value="THDP-binding"/>
</dbReference>
<comment type="cofactor">
    <cofactor evidence="1">
        <name>thiamine diphosphate</name>
        <dbReference type="ChEBI" id="CHEBI:58937"/>
    </cofactor>
</comment>
<dbReference type="Proteomes" id="UP001145087">
    <property type="component" value="Unassembled WGS sequence"/>
</dbReference>
<accession>A0A9X3F7S9</accession>